<feature type="compositionally biased region" description="Pro residues" evidence="1">
    <location>
        <begin position="100"/>
        <end position="132"/>
    </location>
</feature>
<feature type="compositionally biased region" description="Pro residues" evidence="1">
    <location>
        <begin position="41"/>
        <end position="57"/>
    </location>
</feature>
<dbReference type="PRINTS" id="PR01217">
    <property type="entry name" value="PRICHEXTENSN"/>
</dbReference>
<dbReference type="EMBL" id="CAKOAT010545154">
    <property type="protein sequence ID" value="CAH8382213.1"/>
    <property type="molecule type" value="Genomic_DNA"/>
</dbReference>
<comment type="caution">
    <text evidence="3">The sequence shown here is derived from an EMBL/GenBank/DDBJ whole genome shotgun (WGS) entry which is preliminary data.</text>
</comment>
<evidence type="ECO:0000256" key="1">
    <source>
        <dbReference type="SAM" id="MobiDB-lite"/>
    </source>
</evidence>
<feature type="region of interest" description="Disordered" evidence="1">
    <location>
        <begin position="41"/>
        <end position="138"/>
    </location>
</feature>
<dbReference type="AlphaFoldDB" id="A0ABC8LF14"/>
<protein>
    <submittedName>
        <fullName evidence="3">Uncharacterized protein</fullName>
    </submittedName>
</protein>
<evidence type="ECO:0000313" key="4">
    <source>
        <dbReference type="Proteomes" id="UP001642260"/>
    </source>
</evidence>
<keyword evidence="2" id="KW-0732">Signal</keyword>
<feature type="signal peptide" evidence="2">
    <location>
        <begin position="1"/>
        <end position="22"/>
    </location>
</feature>
<proteinExistence type="predicted"/>
<dbReference type="Proteomes" id="UP001642260">
    <property type="component" value="Unassembled WGS sequence"/>
</dbReference>
<feature type="compositionally biased region" description="Low complexity" evidence="1">
    <location>
        <begin position="73"/>
        <end position="87"/>
    </location>
</feature>
<keyword evidence="4" id="KW-1185">Reference proteome</keyword>
<sequence length="161" mass="15977">MAALKTLQALIFLGLLATSCIAQAPAPAPIMLLPPVESPPPVITPTAEPPSPVPVASPPVMVTEPTPAPATPPTDSSPTKSPYTSPVAYPPEHKGMAPSPSVPTPTPTPTPTPAPAPEGPAPAPEGPSPAPEGPDADSALTNKAFLVSTLIAGALYAVVLT</sequence>
<evidence type="ECO:0000256" key="2">
    <source>
        <dbReference type="SAM" id="SignalP"/>
    </source>
</evidence>
<dbReference type="PROSITE" id="PS51257">
    <property type="entry name" value="PROKAR_LIPOPROTEIN"/>
    <property type="match status" value="1"/>
</dbReference>
<gene>
    <name evidence="3" type="ORF">ERUC_LOCUS34696</name>
</gene>
<organism evidence="3 4">
    <name type="scientific">Eruca vesicaria subsp. sativa</name>
    <name type="common">Garden rocket</name>
    <name type="synonym">Eruca sativa</name>
    <dbReference type="NCBI Taxonomy" id="29727"/>
    <lineage>
        <taxon>Eukaryota</taxon>
        <taxon>Viridiplantae</taxon>
        <taxon>Streptophyta</taxon>
        <taxon>Embryophyta</taxon>
        <taxon>Tracheophyta</taxon>
        <taxon>Spermatophyta</taxon>
        <taxon>Magnoliopsida</taxon>
        <taxon>eudicotyledons</taxon>
        <taxon>Gunneridae</taxon>
        <taxon>Pentapetalae</taxon>
        <taxon>rosids</taxon>
        <taxon>malvids</taxon>
        <taxon>Brassicales</taxon>
        <taxon>Brassicaceae</taxon>
        <taxon>Brassiceae</taxon>
        <taxon>Eruca</taxon>
    </lineage>
</organism>
<accession>A0ABC8LF14</accession>
<feature type="chain" id="PRO_5044812702" evidence="2">
    <location>
        <begin position="23"/>
        <end position="161"/>
    </location>
</feature>
<reference evidence="3 4" key="1">
    <citation type="submission" date="2022-03" db="EMBL/GenBank/DDBJ databases">
        <authorList>
            <person name="Macdonald S."/>
            <person name="Ahmed S."/>
            <person name="Newling K."/>
        </authorList>
    </citation>
    <scope>NUCLEOTIDE SEQUENCE [LARGE SCALE GENOMIC DNA]</scope>
</reference>
<name>A0ABC8LF14_ERUVS</name>
<evidence type="ECO:0000313" key="3">
    <source>
        <dbReference type="EMBL" id="CAH8382213.1"/>
    </source>
</evidence>